<dbReference type="RefSeq" id="XP_021868902.1">
    <property type="nucleotide sequence ID" value="XM_022018578.1"/>
</dbReference>
<name>A0A1Y1U9F0_9TREE</name>
<sequence>MSYYGADFRPIFAYLSDKNKDRKANAEEVKSALTRGIQTQASNITTSNGESTADYFVESVDHTHDGTTTSIGIPTTISVQPSGGYQWQPMRLSTAGHDSVMALLKSKVRQDLEAESELNKQRRIIRDAIDEGEVAQSSSPSGEANPFADPSEDLFMDETDYDHDANSFPHRAEFLGDSTKAAKLVNVVVAEYLSEHPEEVRPRQGISAAFRSFTSRPSEIVTLDGRTVSIAFTQSH</sequence>
<evidence type="ECO:0000313" key="2">
    <source>
        <dbReference type="EMBL" id="ORX34660.1"/>
    </source>
</evidence>
<dbReference type="GeneID" id="33560387"/>
<proteinExistence type="predicted"/>
<dbReference type="Proteomes" id="UP000193218">
    <property type="component" value="Unassembled WGS sequence"/>
</dbReference>
<keyword evidence="3" id="KW-1185">Reference proteome</keyword>
<gene>
    <name evidence="2" type="ORF">BD324DRAFT_652928</name>
</gene>
<dbReference type="InParanoid" id="A0A1Y1U9F0"/>
<evidence type="ECO:0000256" key="1">
    <source>
        <dbReference type="SAM" id="MobiDB-lite"/>
    </source>
</evidence>
<dbReference type="EMBL" id="NBSH01000013">
    <property type="protein sequence ID" value="ORX34660.1"/>
    <property type="molecule type" value="Genomic_DNA"/>
</dbReference>
<accession>A0A1Y1U9F0</accession>
<protein>
    <submittedName>
        <fullName evidence="2">Uncharacterized protein</fullName>
    </submittedName>
</protein>
<evidence type="ECO:0000313" key="3">
    <source>
        <dbReference type="Proteomes" id="UP000193218"/>
    </source>
</evidence>
<reference evidence="2 3" key="1">
    <citation type="submission" date="2017-03" db="EMBL/GenBank/DDBJ databases">
        <title>Widespread Adenine N6-methylation of Active Genes in Fungi.</title>
        <authorList>
            <consortium name="DOE Joint Genome Institute"/>
            <person name="Mondo S.J."/>
            <person name="Dannebaum R.O."/>
            <person name="Kuo R.C."/>
            <person name="Louie K.B."/>
            <person name="Bewick A.J."/>
            <person name="Labutti K."/>
            <person name="Haridas S."/>
            <person name="Kuo A."/>
            <person name="Salamov A."/>
            <person name="Ahrendt S.R."/>
            <person name="Lau R."/>
            <person name="Bowen B.P."/>
            <person name="Lipzen A."/>
            <person name="Sullivan W."/>
            <person name="Andreopoulos W.B."/>
            <person name="Clum A."/>
            <person name="Lindquist E."/>
            <person name="Daum C."/>
            <person name="Northen T.R."/>
            <person name="Ramamoorthy G."/>
            <person name="Schmitz R.J."/>
            <person name="Gryganskyi A."/>
            <person name="Culley D."/>
            <person name="Magnuson J."/>
            <person name="James T.Y."/>
            <person name="O'Malley M.A."/>
            <person name="Stajich J.E."/>
            <person name="Spatafora J.W."/>
            <person name="Visel A."/>
            <person name="Grigoriev I.V."/>
        </authorList>
    </citation>
    <scope>NUCLEOTIDE SEQUENCE [LARGE SCALE GENOMIC DNA]</scope>
    <source>
        <strain evidence="2 3">NRRL Y-17943</strain>
    </source>
</reference>
<comment type="caution">
    <text evidence="2">The sequence shown here is derived from an EMBL/GenBank/DDBJ whole genome shotgun (WGS) entry which is preliminary data.</text>
</comment>
<feature type="region of interest" description="Disordered" evidence="1">
    <location>
        <begin position="132"/>
        <end position="155"/>
    </location>
</feature>
<dbReference type="AlphaFoldDB" id="A0A1Y1U9F0"/>
<organism evidence="2 3">
    <name type="scientific">Kockovaella imperatae</name>
    <dbReference type="NCBI Taxonomy" id="4999"/>
    <lineage>
        <taxon>Eukaryota</taxon>
        <taxon>Fungi</taxon>
        <taxon>Dikarya</taxon>
        <taxon>Basidiomycota</taxon>
        <taxon>Agaricomycotina</taxon>
        <taxon>Tremellomycetes</taxon>
        <taxon>Tremellales</taxon>
        <taxon>Cuniculitremaceae</taxon>
        <taxon>Kockovaella</taxon>
    </lineage>
</organism>